<dbReference type="GO" id="GO:0002100">
    <property type="term" value="P:tRNA wobble adenosine to inosine editing"/>
    <property type="evidence" value="ECO:0007669"/>
    <property type="project" value="InterPro"/>
</dbReference>
<protein>
    <submittedName>
        <fullName evidence="3">Adenosine deaminase/editase</fullName>
    </submittedName>
</protein>
<keyword evidence="4" id="KW-1185">Reference proteome</keyword>
<reference evidence="3" key="1">
    <citation type="journal article" date="2023" name="Mol. Phylogenet. Evol.">
        <title>Genome-scale phylogeny and comparative genomics of the fungal order Sordariales.</title>
        <authorList>
            <person name="Hensen N."/>
            <person name="Bonometti L."/>
            <person name="Westerberg I."/>
            <person name="Brannstrom I.O."/>
            <person name="Guillou S."/>
            <person name="Cros-Aarteil S."/>
            <person name="Calhoun S."/>
            <person name="Haridas S."/>
            <person name="Kuo A."/>
            <person name="Mondo S."/>
            <person name="Pangilinan J."/>
            <person name="Riley R."/>
            <person name="LaButti K."/>
            <person name="Andreopoulos B."/>
            <person name="Lipzen A."/>
            <person name="Chen C."/>
            <person name="Yan M."/>
            <person name="Daum C."/>
            <person name="Ng V."/>
            <person name="Clum A."/>
            <person name="Steindorff A."/>
            <person name="Ohm R.A."/>
            <person name="Martin F."/>
            <person name="Silar P."/>
            <person name="Natvig D.O."/>
            <person name="Lalanne C."/>
            <person name="Gautier V."/>
            <person name="Ament-Velasquez S.L."/>
            <person name="Kruys A."/>
            <person name="Hutchinson M.I."/>
            <person name="Powell A.J."/>
            <person name="Barry K."/>
            <person name="Miller A.N."/>
            <person name="Grigoriev I.V."/>
            <person name="Debuchy R."/>
            <person name="Gladieux P."/>
            <person name="Hiltunen Thoren M."/>
            <person name="Johannesson H."/>
        </authorList>
    </citation>
    <scope>NUCLEOTIDE SEQUENCE</scope>
    <source>
        <strain evidence="3">CBS 532.94</strain>
    </source>
</reference>
<dbReference type="SMART" id="SM00552">
    <property type="entry name" value="ADEAMc"/>
    <property type="match status" value="1"/>
</dbReference>
<dbReference type="Pfam" id="PF02137">
    <property type="entry name" value="A_deamin"/>
    <property type="match status" value="1"/>
</dbReference>
<evidence type="ECO:0000256" key="1">
    <source>
        <dbReference type="SAM" id="MobiDB-lite"/>
    </source>
</evidence>
<evidence type="ECO:0000313" key="4">
    <source>
        <dbReference type="Proteomes" id="UP001303760"/>
    </source>
</evidence>
<gene>
    <name evidence="3" type="ORF">C8A03DRAFT_35305</name>
</gene>
<dbReference type="Proteomes" id="UP001303760">
    <property type="component" value="Unassembled WGS sequence"/>
</dbReference>
<feature type="domain" description="A to I editase" evidence="2">
    <location>
        <begin position="55"/>
        <end position="451"/>
    </location>
</feature>
<dbReference type="InterPro" id="IPR042935">
    <property type="entry name" value="Tad1"/>
</dbReference>
<evidence type="ECO:0000313" key="3">
    <source>
        <dbReference type="EMBL" id="KAK4236783.1"/>
    </source>
</evidence>
<accession>A0AAN7C9E3</accession>
<dbReference type="GO" id="GO:0043829">
    <property type="term" value="F:tRNA-specific adenosine-37 deaminase activity"/>
    <property type="evidence" value="ECO:0007669"/>
    <property type="project" value="TreeGrafter"/>
</dbReference>
<organism evidence="3 4">
    <name type="scientific">Achaetomium macrosporum</name>
    <dbReference type="NCBI Taxonomy" id="79813"/>
    <lineage>
        <taxon>Eukaryota</taxon>
        <taxon>Fungi</taxon>
        <taxon>Dikarya</taxon>
        <taxon>Ascomycota</taxon>
        <taxon>Pezizomycotina</taxon>
        <taxon>Sordariomycetes</taxon>
        <taxon>Sordariomycetidae</taxon>
        <taxon>Sordariales</taxon>
        <taxon>Chaetomiaceae</taxon>
        <taxon>Achaetomium</taxon>
    </lineage>
</organism>
<dbReference type="GO" id="GO:0003723">
    <property type="term" value="F:RNA binding"/>
    <property type="evidence" value="ECO:0007669"/>
    <property type="project" value="InterPro"/>
</dbReference>
<dbReference type="EMBL" id="MU860172">
    <property type="protein sequence ID" value="KAK4236783.1"/>
    <property type="molecule type" value="Genomic_DNA"/>
</dbReference>
<feature type="region of interest" description="Disordered" evidence="1">
    <location>
        <begin position="168"/>
        <end position="208"/>
    </location>
</feature>
<proteinExistence type="predicted"/>
<name>A0AAN7C9E3_9PEZI</name>
<dbReference type="PROSITE" id="PS50141">
    <property type="entry name" value="A_DEAMIN_EDITASE"/>
    <property type="match status" value="1"/>
</dbReference>
<feature type="compositionally biased region" description="Pro residues" evidence="1">
    <location>
        <begin position="175"/>
        <end position="191"/>
    </location>
</feature>
<dbReference type="AlphaFoldDB" id="A0AAN7C9E3"/>
<sequence>METEAEADAIASVVLEEFRKLPAKRKPAVRDNGLREWVPLSGIVVKGPGYLKCVALATGMKCLPASKLTQANGVALHDWHAEVLTLRAFNRFLLDECRHLAQDSTAQSDFLRRRMRAERSARSDSTSPLWHSQPFAWREDLTIHMYCSEAPCGDASMELVMSSQADATPWTMTTPVPPSVSPIPSPPPPPSTNTTSPTTNRSSPPPLLGRGYFSQLGIVRRKPARGDAPPSYSKSCSDKLALKQCTSLLCSLTSLFVSPRGVYLTSLVLPKSQYSPAACHRCFAADGGGGGGTGDLGDEEEEEARGRMEPLRGRVWNDTGYGFNPFRVETTEREFEFSRRGLGTVGNGEAEVKLVASNLAVAWTRDGKVEEGLIGGVLQGRKAFDLKGASLTSRRRMWAAAVEVAAALREDEIARDLGKVTYDGVKEGELLGARRQVKEDVRQEALKGWLRNTGDDKFSL</sequence>
<evidence type="ECO:0000259" key="2">
    <source>
        <dbReference type="PROSITE" id="PS50141"/>
    </source>
</evidence>
<dbReference type="InterPro" id="IPR002466">
    <property type="entry name" value="A_deamin"/>
</dbReference>
<dbReference type="PANTHER" id="PTHR47803">
    <property type="entry name" value="TRNA-SPECIFIC ADENOSINE DEAMINASE 1"/>
    <property type="match status" value="1"/>
</dbReference>
<reference evidence="3" key="2">
    <citation type="submission" date="2023-05" db="EMBL/GenBank/DDBJ databases">
        <authorList>
            <consortium name="Lawrence Berkeley National Laboratory"/>
            <person name="Steindorff A."/>
            <person name="Hensen N."/>
            <person name="Bonometti L."/>
            <person name="Westerberg I."/>
            <person name="Brannstrom I.O."/>
            <person name="Guillou S."/>
            <person name="Cros-Aarteil S."/>
            <person name="Calhoun S."/>
            <person name="Haridas S."/>
            <person name="Kuo A."/>
            <person name="Mondo S."/>
            <person name="Pangilinan J."/>
            <person name="Riley R."/>
            <person name="Labutti K."/>
            <person name="Andreopoulos B."/>
            <person name="Lipzen A."/>
            <person name="Chen C."/>
            <person name="Yanf M."/>
            <person name="Daum C."/>
            <person name="Ng V."/>
            <person name="Clum A."/>
            <person name="Ohm R."/>
            <person name="Martin F."/>
            <person name="Silar P."/>
            <person name="Natvig D."/>
            <person name="Lalanne C."/>
            <person name="Gautier V."/>
            <person name="Ament-Velasquez S.L."/>
            <person name="Kruys A."/>
            <person name="Hutchinson M.I."/>
            <person name="Powell A.J."/>
            <person name="Barry K."/>
            <person name="Miller A.N."/>
            <person name="Grigoriev I.V."/>
            <person name="Debuchy R."/>
            <person name="Gladieux P."/>
            <person name="Thoren M.H."/>
            <person name="Johannesson H."/>
        </authorList>
    </citation>
    <scope>NUCLEOTIDE SEQUENCE</scope>
    <source>
        <strain evidence="3">CBS 532.94</strain>
    </source>
</reference>
<comment type="caution">
    <text evidence="3">The sequence shown here is derived from an EMBL/GenBank/DDBJ whole genome shotgun (WGS) entry which is preliminary data.</text>
</comment>
<dbReference type="PANTHER" id="PTHR47803:SF1">
    <property type="entry name" value="TRNA-SPECIFIC ADENOSINE DEAMINASE 1"/>
    <property type="match status" value="1"/>
</dbReference>
<feature type="compositionally biased region" description="Low complexity" evidence="1">
    <location>
        <begin position="192"/>
        <end position="202"/>
    </location>
</feature>